<evidence type="ECO:0000256" key="1">
    <source>
        <dbReference type="SAM" id="MobiDB-lite"/>
    </source>
</evidence>
<name>D8RWP7_SELML</name>
<keyword evidence="3" id="KW-1185">Reference proteome</keyword>
<proteinExistence type="predicted"/>
<organism evidence="3">
    <name type="scientific">Selaginella moellendorffii</name>
    <name type="common">Spikemoss</name>
    <dbReference type="NCBI Taxonomy" id="88036"/>
    <lineage>
        <taxon>Eukaryota</taxon>
        <taxon>Viridiplantae</taxon>
        <taxon>Streptophyta</taxon>
        <taxon>Embryophyta</taxon>
        <taxon>Tracheophyta</taxon>
        <taxon>Lycopodiopsida</taxon>
        <taxon>Selaginellales</taxon>
        <taxon>Selaginellaceae</taxon>
        <taxon>Selaginella</taxon>
    </lineage>
</organism>
<feature type="region of interest" description="Disordered" evidence="1">
    <location>
        <begin position="1"/>
        <end position="26"/>
    </location>
</feature>
<evidence type="ECO:0000313" key="3">
    <source>
        <dbReference type="Proteomes" id="UP000001514"/>
    </source>
</evidence>
<gene>
    <name evidence="2" type="ORF">SELMODRAFT_415615</name>
</gene>
<evidence type="ECO:0008006" key="4">
    <source>
        <dbReference type="Google" id="ProtNLM"/>
    </source>
</evidence>
<accession>D8RWP7</accession>
<feature type="compositionally biased region" description="Acidic residues" evidence="1">
    <location>
        <begin position="7"/>
        <end position="25"/>
    </location>
</feature>
<feature type="region of interest" description="Disordered" evidence="1">
    <location>
        <begin position="86"/>
        <end position="135"/>
    </location>
</feature>
<dbReference type="EMBL" id="GL377593">
    <property type="protein sequence ID" value="EFJ23291.1"/>
    <property type="molecule type" value="Genomic_DNA"/>
</dbReference>
<dbReference type="Proteomes" id="UP000001514">
    <property type="component" value="Unassembled WGS sequence"/>
</dbReference>
<dbReference type="InParanoid" id="D8RWP7"/>
<protein>
    <recommendedName>
        <fullName evidence="4">DDE Tnp4 domain-containing protein</fullName>
    </recommendedName>
</protein>
<dbReference type="KEGG" id="smo:SELMODRAFT_415615"/>
<evidence type="ECO:0000313" key="2">
    <source>
        <dbReference type="EMBL" id="EFJ23291.1"/>
    </source>
</evidence>
<reference evidence="2 3" key="1">
    <citation type="journal article" date="2011" name="Science">
        <title>The Selaginella genome identifies genetic changes associated with the evolution of vascular plants.</title>
        <authorList>
            <person name="Banks J.A."/>
            <person name="Nishiyama T."/>
            <person name="Hasebe M."/>
            <person name="Bowman J.L."/>
            <person name="Gribskov M."/>
            <person name="dePamphilis C."/>
            <person name="Albert V.A."/>
            <person name="Aono N."/>
            <person name="Aoyama T."/>
            <person name="Ambrose B.A."/>
            <person name="Ashton N.W."/>
            <person name="Axtell M.J."/>
            <person name="Barker E."/>
            <person name="Barker M.S."/>
            <person name="Bennetzen J.L."/>
            <person name="Bonawitz N.D."/>
            <person name="Chapple C."/>
            <person name="Cheng C."/>
            <person name="Correa L.G."/>
            <person name="Dacre M."/>
            <person name="DeBarry J."/>
            <person name="Dreyer I."/>
            <person name="Elias M."/>
            <person name="Engstrom E.M."/>
            <person name="Estelle M."/>
            <person name="Feng L."/>
            <person name="Finet C."/>
            <person name="Floyd S.K."/>
            <person name="Frommer W.B."/>
            <person name="Fujita T."/>
            <person name="Gramzow L."/>
            <person name="Gutensohn M."/>
            <person name="Harholt J."/>
            <person name="Hattori M."/>
            <person name="Heyl A."/>
            <person name="Hirai T."/>
            <person name="Hiwatashi Y."/>
            <person name="Ishikawa M."/>
            <person name="Iwata M."/>
            <person name="Karol K.G."/>
            <person name="Koehler B."/>
            <person name="Kolukisaoglu U."/>
            <person name="Kubo M."/>
            <person name="Kurata T."/>
            <person name="Lalonde S."/>
            <person name="Li K."/>
            <person name="Li Y."/>
            <person name="Litt A."/>
            <person name="Lyons E."/>
            <person name="Manning G."/>
            <person name="Maruyama T."/>
            <person name="Michael T.P."/>
            <person name="Mikami K."/>
            <person name="Miyazaki S."/>
            <person name="Morinaga S."/>
            <person name="Murata T."/>
            <person name="Mueller-Roeber B."/>
            <person name="Nelson D.R."/>
            <person name="Obara M."/>
            <person name="Oguri Y."/>
            <person name="Olmstead R.G."/>
            <person name="Onodera N."/>
            <person name="Petersen B.L."/>
            <person name="Pils B."/>
            <person name="Prigge M."/>
            <person name="Rensing S.A."/>
            <person name="Riano-Pachon D.M."/>
            <person name="Roberts A.W."/>
            <person name="Sato Y."/>
            <person name="Scheller H.V."/>
            <person name="Schulz B."/>
            <person name="Schulz C."/>
            <person name="Shakirov E.V."/>
            <person name="Shibagaki N."/>
            <person name="Shinohara N."/>
            <person name="Shippen D.E."/>
            <person name="Soerensen I."/>
            <person name="Sotooka R."/>
            <person name="Sugimoto N."/>
            <person name="Sugita M."/>
            <person name="Sumikawa N."/>
            <person name="Tanurdzic M."/>
            <person name="Theissen G."/>
            <person name="Ulvskov P."/>
            <person name="Wakazuki S."/>
            <person name="Weng J.K."/>
            <person name="Willats W.W."/>
            <person name="Wipf D."/>
            <person name="Wolf P.G."/>
            <person name="Yang L."/>
            <person name="Zimmer A.D."/>
            <person name="Zhu Q."/>
            <person name="Mitros T."/>
            <person name="Hellsten U."/>
            <person name="Loque D."/>
            <person name="Otillar R."/>
            <person name="Salamov A."/>
            <person name="Schmutz J."/>
            <person name="Shapiro H."/>
            <person name="Lindquist E."/>
            <person name="Lucas S."/>
            <person name="Rokhsar D."/>
            <person name="Grigoriev I.V."/>
        </authorList>
    </citation>
    <scope>NUCLEOTIDE SEQUENCE [LARGE SCALE GENOMIC DNA]</scope>
</reference>
<dbReference type="AlphaFoldDB" id="D8RWP7"/>
<sequence length="339" mass="37938">MTTNKEVEEDDWGDEEEGDADEEGEAGVHVVKKCVCDFQRKTGNPDYFSLSHKDAKQLMPMKLNLKVFLVEYFNIMDEFLAKQTSTSPTFLVDSDASEEEAHEEDPADGVDPPRDATQVPGSSGKQKNPKKAEKSMTTLLAEGNALATARNEQNLAWQKESIVCMKENSLAEKEKAAAATDLAIVQPEEIKDAFGENQGDAWGEHGSFNNQATVIDALLRNKVEICKQDTKFMRAVPVDVLLGVTLYKLFKNTDYSDLSDKFGIGEATAHATAIVKCLGSVHDMRVFRNSRLYHKIQAKELLTVLREFAFDEWIEPYLVGDKDYQLQQHLMIPHLVDGD</sequence>
<dbReference type="Gramene" id="EFJ23291">
    <property type="protein sequence ID" value="EFJ23291"/>
    <property type="gene ID" value="SELMODRAFT_415615"/>
</dbReference>
<feature type="compositionally biased region" description="Acidic residues" evidence="1">
    <location>
        <begin position="95"/>
        <end position="108"/>
    </location>
</feature>
<dbReference type="HOGENOM" id="CLU_819894_0_0_1"/>